<keyword evidence="5" id="KW-0238">DNA-binding</keyword>
<dbReference type="EMBL" id="CP052758">
    <property type="protein sequence ID" value="QJW38763.1"/>
    <property type="molecule type" value="Genomic_DNA"/>
</dbReference>
<evidence type="ECO:0000259" key="9">
    <source>
        <dbReference type="Pfam" id="PF07282"/>
    </source>
</evidence>
<sequence>MGTEGALTHRVVRVCLDDAALTPDQRTLLDRHAGTARAVWNWGLAARNAQQDALMAHVRAIALEQADGDETAAATFLDDRIWRTATIKAAPDELRRPLRAATLGRAFTAETRDPDSRFAWWATERHGVNRFAVSSSLQSLDAAFDRYYRDTGGHRSARRARPRKDGRPAAWPRFKKRGRATDAFALFNLVVASQDPWRVIDRAHRIKVPSLGSLRVHENTKRLRRLIARGGRPTSARFTRTGGRWYMSVVVALPAPAAGTVLSPAGAPRAAAPTRAQTRAGLVGVDLGVKTLATMSDGTLIANARHGRAAARRLARLQRRAARQQGPRKGIAPSKGWVTTQRAIARLQHDAAARRRGLVHELTKTLAASYAAVAIEDLNVAGMTGTPAARPDPDNPGAFLANGRAAKSGLNKALLDVGFGEFRRQLTYKTPMYGARLLEVARFAPTSKTCSTCGAVRTKLRLDERTYRCEHCGLVIDRDLNAALNIAALGHQALGTSPADAGDTKRRDQKDVDRERSVVLASQDLGPPRSAERATDSSPPTRAA</sequence>
<dbReference type="RefSeq" id="WP_154800705.1">
    <property type="nucleotide sequence ID" value="NZ_CP052758.1"/>
</dbReference>
<name>A0A6M5UN31_9MICO</name>
<accession>A0A6M5UN31</accession>
<feature type="domain" description="Transposase putative helix-turn-helix" evidence="10">
    <location>
        <begin position="22"/>
        <end position="48"/>
    </location>
</feature>
<keyword evidence="6" id="KW-0233">DNA recombination</keyword>
<evidence type="ECO:0000256" key="2">
    <source>
        <dbReference type="ARBA" id="ARBA00022578"/>
    </source>
</evidence>
<feature type="compositionally biased region" description="Basic and acidic residues" evidence="7">
    <location>
        <begin position="502"/>
        <end position="517"/>
    </location>
</feature>
<dbReference type="Pfam" id="PF01385">
    <property type="entry name" value="OrfB_IS605"/>
    <property type="match status" value="1"/>
</dbReference>
<feature type="region of interest" description="Disordered" evidence="7">
    <location>
        <begin position="494"/>
        <end position="544"/>
    </location>
</feature>
<dbReference type="Pfam" id="PF12323">
    <property type="entry name" value="HTH_OrfB_IS605"/>
    <property type="match status" value="1"/>
</dbReference>
<evidence type="ECO:0000313" key="12">
    <source>
        <dbReference type="Proteomes" id="UP000451354"/>
    </source>
</evidence>
<keyword evidence="3" id="KW-0479">Metal-binding</keyword>
<dbReference type="GO" id="GO:0003677">
    <property type="term" value="F:DNA binding"/>
    <property type="evidence" value="ECO:0007669"/>
    <property type="project" value="UniProtKB-KW"/>
</dbReference>
<dbReference type="OrthoDB" id="6230307at2"/>
<evidence type="ECO:0000256" key="1">
    <source>
        <dbReference type="ARBA" id="ARBA00008761"/>
    </source>
</evidence>
<comment type="similarity">
    <text evidence="1">In the C-terminal section; belongs to the transposase 35 family.</text>
</comment>
<keyword evidence="4" id="KW-0862">Zinc</keyword>
<evidence type="ECO:0000256" key="7">
    <source>
        <dbReference type="SAM" id="MobiDB-lite"/>
    </source>
</evidence>
<dbReference type="InterPro" id="IPR010095">
    <property type="entry name" value="Cas12f1-like_TNB"/>
</dbReference>
<dbReference type="Proteomes" id="UP000451354">
    <property type="component" value="Plasmid pCPRO01"/>
</dbReference>
<proteinExistence type="inferred from homology"/>
<feature type="domain" description="Probable transposase IS891/IS1136/IS1341" evidence="8">
    <location>
        <begin position="277"/>
        <end position="384"/>
    </location>
</feature>
<dbReference type="Pfam" id="PF07282">
    <property type="entry name" value="Cas12f1-like_TNB"/>
    <property type="match status" value="1"/>
</dbReference>
<geneLocation type="plasmid" evidence="11 12">
    <name>pCPRO01</name>
</geneLocation>
<evidence type="ECO:0000259" key="8">
    <source>
        <dbReference type="Pfam" id="PF01385"/>
    </source>
</evidence>
<keyword evidence="11" id="KW-0614">Plasmid</keyword>
<keyword evidence="12" id="KW-1185">Reference proteome</keyword>
<evidence type="ECO:0000256" key="3">
    <source>
        <dbReference type="ARBA" id="ARBA00022723"/>
    </source>
</evidence>
<dbReference type="GO" id="GO:0046872">
    <property type="term" value="F:metal ion binding"/>
    <property type="evidence" value="ECO:0007669"/>
    <property type="project" value="UniProtKB-KW"/>
</dbReference>
<evidence type="ECO:0000256" key="4">
    <source>
        <dbReference type="ARBA" id="ARBA00022833"/>
    </source>
</evidence>
<feature type="domain" description="Cas12f1-like TNB" evidence="9">
    <location>
        <begin position="419"/>
        <end position="486"/>
    </location>
</feature>
<reference evidence="12" key="1">
    <citation type="journal article" date="2022" name="Int. J. Syst. Evol. Microbiol.">
        <title>Cellulosimicrobium protaetiae sp. nov., isolated from the gut of the larva of Protaetia brevitarsis seulensis.</title>
        <authorList>
            <person name="Le Han H."/>
            <person name="Nguyen T.T.H."/>
            <person name="Li Z."/>
            <person name="Shin N.R."/>
            <person name="Kim S.G."/>
        </authorList>
    </citation>
    <scope>NUCLEOTIDE SEQUENCE [LARGE SCALE GENOMIC DNA]</scope>
    <source>
        <strain evidence="12">BI34</strain>
    </source>
</reference>
<protein>
    <submittedName>
        <fullName evidence="11">Transposase</fullName>
    </submittedName>
</protein>
<dbReference type="AlphaFoldDB" id="A0A6M5UN31"/>
<dbReference type="KEGG" id="cprt:FIC82_020480"/>
<evidence type="ECO:0000256" key="6">
    <source>
        <dbReference type="ARBA" id="ARBA00023172"/>
    </source>
</evidence>
<keyword evidence="2" id="KW-0815">Transposition</keyword>
<dbReference type="GO" id="GO:0032196">
    <property type="term" value="P:transposition"/>
    <property type="evidence" value="ECO:0007669"/>
    <property type="project" value="UniProtKB-KW"/>
</dbReference>
<dbReference type="GO" id="GO:0006310">
    <property type="term" value="P:DNA recombination"/>
    <property type="evidence" value="ECO:0007669"/>
    <property type="project" value="UniProtKB-KW"/>
</dbReference>
<gene>
    <name evidence="11" type="ORF">FIC82_020480</name>
</gene>
<dbReference type="InterPro" id="IPR021027">
    <property type="entry name" value="Transposase_put_HTH"/>
</dbReference>
<evidence type="ECO:0000313" key="11">
    <source>
        <dbReference type="EMBL" id="QJW38763.1"/>
    </source>
</evidence>
<evidence type="ECO:0000256" key="5">
    <source>
        <dbReference type="ARBA" id="ARBA00023125"/>
    </source>
</evidence>
<organism evidence="11 12">
    <name type="scientific">Cellulosimicrobium protaetiae</name>
    <dbReference type="NCBI Taxonomy" id="2587808"/>
    <lineage>
        <taxon>Bacteria</taxon>
        <taxon>Bacillati</taxon>
        <taxon>Actinomycetota</taxon>
        <taxon>Actinomycetes</taxon>
        <taxon>Micrococcales</taxon>
        <taxon>Promicromonosporaceae</taxon>
        <taxon>Cellulosimicrobium</taxon>
    </lineage>
</organism>
<evidence type="ECO:0000259" key="10">
    <source>
        <dbReference type="Pfam" id="PF12323"/>
    </source>
</evidence>
<dbReference type="NCBIfam" id="NF040570">
    <property type="entry name" value="guided_TnpB"/>
    <property type="match status" value="1"/>
</dbReference>
<dbReference type="InterPro" id="IPR001959">
    <property type="entry name" value="Transposase"/>
</dbReference>